<evidence type="ECO:0000313" key="5">
    <source>
        <dbReference type="Proteomes" id="UP000315369"/>
    </source>
</evidence>
<dbReference type="InterPro" id="IPR016181">
    <property type="entry name" value="Acyl_CoA_acyltransferase"/>
</dbReference>
<sequence length="281" mass="30155">MAVEARRQPSAWALRPGRASDYETYVRLFAELGVDEPPPSASMWAHEVAPRTLLVDGPGGVEGYTSTDALGELGYVGQLVVAPSARRRGLGRWLMERVAERFREQGCRSWALNVKRDNVAALGLYTSLGMRRARQGINLKVTRAQVAALPPVPGGLVVVPLEAGDWAPLTGAFGMMPGKLARYATLASHRLLRLAREDGVEEAPLGMMDVRSGGAVLFPFFAASLPHARALLEGAFSLLGTSRESMGVVVTDDAPLERILRDAGAGVSLETFELRGALPEP</sequence>
<keyword evidence="2" id="KW-0012">Acyltransferase</keyword>
<dbReference type="CDD" id="cd04301">
    <property type="entry name" value="NAT_SF"/>
    <property type="match status" value="1"/>
</dbReference>
<evidence type="ECO:0000256" key="1">
    <source>
        <dbReference type="ARBA" id="ARBA00022679"/>
    </source>
</evidence>
<dbReference type="PROSITE" id="PS51186">
    <property type="entry name" value="GNAT"/>
    <property type="match status" value="1"/>
</dbReference>
<keyword evidence="5" id="KW-1185">Reference proteome</keyword>
<dbReference type="SUPFAM" id="SSF55729">
    <property type="entry name" value="Acyl-CoA N-acyltransferases (Nat)"/>
    <property type="match status" value="1"/>
</dbReference>
<evidence type="ECO:0000259" key="3">
    <source>
        <dbReference type="PROSITE" id="PS51186"/>
    </source>
</evidence>
<protein>
    <submittedName>
        <fullName evidence="4">GNAT family N-acetyltransferase</fullName>
    </submittedName>
</protein>
<dbReference type="Proteomes" id="UP000315369">
    <property type="component" value="Unassembled WGS sequence"/>
</dbReference>
<dbReference type="InterPro" id="IPR050680">
    <property type="entry name" value="YpeA/RimI_acetyltransf"/>
</dbReference>
<reference evidence="4 5" key="1">
    <citation type="submission" date="2019-06" db="EMBL/GenBank/DDBJ databases">
        <authorList>
            <person name="Livingstone P."/>
            <person name="Whitworth D."/>
        </authorList>
    </citation>
    <scope>NUCLEOTIDE SEQUENCE [LARGE SCALE GENOMIC DNA]</scope>
    <source>
        <strain evidence="4 5">AM401</strain>
    </source>
</reference>
<proteinExistence type="predicted"/>
<dbReference type="EMBL" id="VIFM01000329">
    <property type="protein sequence ID" value="TQF09584.1"/>
    <property type="molecule type" value="Genomic_DNA"/>
</dbReference>
<evidence type="ECO:0000313" key="4">
    <source>
        <dbReference type="EMBL" id="TQF09584.1"/>
    </source>
</evidence>
<dbReference type="OrthoDB" id="5381450at2"/>
<feature type="domain" description="N-acetyltransferase" evidence="3">
    <location>
        <begin position="12"/>
        <end position="152"/>
    </location>
</feature>
<dbReference type="Gene3D" id="3.40.630.30">
    <property type="match status" value="1"/>
</dbReference>
<keyword evidence="1 4" id="KW-0808">Transferase</keyword>
<dbReference type="Pfam" id="PF00583">
    <property type="entry name" value="Acetyltransf_1"/>
    <property type="match status" value="1"/>
</dbReference>
<dbReference type="AlphaFoldDB" id="A0A540WMD6"/>
<dbReference type="PANTHER" id="PTHR43420">
    <property type="entry name" value="ACETYLTRANSFERASE"/>
    <property type="match status" value="1"/>
</dbReference>
<dbReference type="GO" id="GO:0016747">
    <property type="term" value="F:acyltransferase activity, transferring groups other than amino-acyl groups"/>
    <property type="evidence" value="ECO:0007669"/>
    <property type="project" value="InterPro"/>
</dbReference>
<dbReference type="InterPro" id="IPR000182">
    <property type="entry name" value="GNAT_dom"/>
</dbReference>
<organism evidence="4 5">
    <name type="scientific">Myxococcus llanfairpwllgwyngyllgogerychwyrndrobwllllantysiliogogogochensis</name>
    <dbReference type="NCBI Taxonomy" id="2590453"/>
    <lineage>
        <taxon>Bacteria</taxon>
        <taxon>Pseudomonadati</taxon>
        <taxon>Myxococcota</taxon>
        <taxon>Myxococcia</taxon>
        <taxon>Myxococcales</taxon>
        <taxon>Cystobacterineae</taxon>
        <taxon>Myxococcaceae</taxon>
        <taxon>Myxococcus</taxon>
    </lineage>
</organism>
<gene>
    <name evidence="4" type="ORF">FJV41_43830</name>
</gene>
<evidence type="ECO:0000256" key="2">
    <source>
        <dbReference type="ARBA" id="ARBA00023315"/>
    </source>
</evidence>
<accession>A0A540WMD6</accession>
<comment type="caution">
    <text evidence="4">The sequence shown here is derived from an EMBL/GenBank/DDBJ whole genome shotgun (WGS) entry which is preliminary data.</text>
</comment>
<name>A0A540WMD6_9BACT</name>